<dbReference type="Proteomes" id="UP000706926">
    <property type="component" value="Unassembled WGS sequence"/>
</dbReference>
<dbReference type="Gene3D" id="1.50.10.10">
    <property type="match status" value="1"/>
</dbReference>
<sequence length="715" mass="80694">MNIHRQAEKIPSWIWHPEREGRRRIVLERSFVLQEAERIEMKLACTGEVEIMLNGAPVGRVAEHARHTSAFFKVEGLPDRLEPGAYTIRLEIRNTVSMPMHPINMHLHDRSVGCIAYISGSEGLWLATDETWSAGDSPAEVVCVWGEEPFGDLDGAPGWFIAGGYGDIATEPIHGVNVMSVNGMVADSDQDGAFLLQGTTTGPILLGEVKARNERHIFYHLLKQGEWKERRTQQRQLDLSRVPQLLLELPQELNVRFWVENRGDTEIGLLWNGAESLQELLHYDGCMTEWLTVPAGSAVATNPQGMRYVRMYVSGDCGAPFQAEIRLEAAGVALNQVGQLQVDQPLMRRIYDVSVHTSRVCHQIGLWDGIKRDRLNWAYDIYLAAKTEYSLWDDYSVLKRSLRELGRTPYGYWMNNLPSYTLWWLSSIWEYYFETGDRAFVLELREELLRHIAWVRANADAGTGVFMPEAEGTYSFIEWSPMAESESWACLNAIYSMTKSQMQQLAGDIPELGIQWGEPRAELDESRFIGSSYALLTSVIGIKSGYVGKEHARRFLLGYRLRDPLTPLSAYWLAECYSEHGMHERAWEVIATVWGTMLDAGATTFWEGVRLTPSSDIHHALTTYTAYSSYRMSLCHSWSSTPVVWIAKYVLGIRALSPGYERIAFEPHAIGGLTAASGVIPSPRGPISVEWRLEKDGRMIKSARIRGAELAGRLG</sequence>
<dbReference type="PANTHER" id="PTHR34987:SF4">
    <property type="entry name" value="ALPHA-L-RHAMNOSIDASE C-TERMINAL DOMAIN-CONTAINING PROTEIN"/>
    <property type="match status" value="1"/>
</dbReference>
<dbReference type="Pfam" id="PF17390">
    <property type="entry name" value="Bac_rhamnosid_C"/>
    <property type="match status" value="1"/>
</dbReference>
<keyword evidence="3" id="KW-1185">Reference proteome</keyword>
<evidence type="ECO:0000259" key="1">
    <source>
        <dbReference type="Pfam" id="PF17390"/>
    </source>
</evidence>
<dbReference type="InterPro" id="IPR035398">
    <property type="entry name" value="Bac_rhamnosid_C"/>
</dbReference>
<dbReference type="Gene3D" id="2.60.120.260">
    <property type="entry name" value="Galactose-binding domain-like"/>
    <property type="match status" value="1"/>
</dbReference>
<organism evidence="2 3">
    <name type="scientific">Paenibacillus lactis</name>
    <dbReference type="NCBI Taxonomy" id="228574"/>
    <lineage>
        <taxon>Bacteria</taxon>
        <taxon>Bacillati</taxon>
        <taxon>Bacillota</taxon>
        <taxon>Bacilli</taxon>
        <taxon>Bacillales</taxon>
        <taxon>Paenibacillaceae</taxon>
        <taxon>Paenibacillus</taxon>
    </lineage>
</organism>
<dbReference type="InterPro" id="IPR012341">
    <property type="entry name" value="6hp_glycosidase-like_sf"/>
</dbReference>
<protein>
    <recommendedName>
        <fullName evidence="1">Alpha-L-rhamnosidase C-terminal domain-containing protein</fullName>
    </recommendedName>
</protein>
<dbReference type="Gene3D" id="2.60.420.10">
    <property type="entry name" value="Maltose phosphorylase, domain 3"/>
    <property type="match status" value="1"/>
</dbReference>
<comment type="caution">
    <text evidence="2">The sequence shown here is derived from an EMBL/GenBank/DDBJ whole genome shotgun (WGS) entry which is preliminary data.</text>
</comment>
<dbReference type="InterPro" id="IPR008928">
    <property type="entry name" value="6-hairpin_glycosidase_sf"/>
</dbReference>
<name>A0ABS4F6S1_9BACL</name>
<accession>A0ABS4F6S1</accession>
<dbReference type="RefSeq" id="WP_210094267.1">
    <property type="nucleotide sequence ID" value="NZ_BOSA01000001.1"/>
</dbReference>
<reference evidence="2 3" key="1">
    <citation type="submission" date="2021-03" db="EMBL/GenBank/DDBJ databases">
        <title>Genomic Encyclopedia of Type Strains, Phase IV (KMG-IV): sequencing the most valuable type-strain genomes for metagenomic binning, comparative biology and taxonomic classification.</title>
        <authorList>
            <person name="Goeker M."/>
        </authorList>
    </citation>
    <scope>NUCLEOTIDE SEQUENCE [LARGE SCALE GENOMIC DNA]</scope>
    <source>
        <strain evidence="2 3">DSM 15596</strain>
    </source>
</reference>
<feature type="domain" description="Alpha-L-rhamnosidase C-terminal" evidence="1">
    <location>
        <begin position="652"/>
        <end position="699"/>
    </location>
</feature>
<dbReference type="GeneID" id="95403050"/>
<dbReference type="SUPFAM" id="SSF48208">
    <property type="entry name" value="Six-hairpin glycosidases"/>
    <property type="match status" value="1"/>
</dbReference>
<evidence type="ECO:0000313" key="3">
    <source>
        <dbReference type="Proteomes" id="UP000706926"/>
    </source>
</evidence>
<proteinExistence type="predicted"/>
<gene>
    <name evidence="2" type="ORF">J2Z18_001013</name>
</gene>
<evidence type="ECO:0000313" key="2">
    <source>
        <dbReference type="EMBL" id="MBP1891941.1"/>
    </source>
</evidence>
<dbReference type="PANTHER" id="PTHR34987">
    <property type="entry name" value="C, PUTATIVE (AFU_ORTHOLOGUE AFUA_3G02880)-RELATED"/>
    <property type="match status" value="1"/>
</dbReference>
<dbReference type="EMBL" id="JAGGKI010000002">
    <property type="protein sequence ID" value="MBP1891941.1"/>
    <property type="molecule type" value="Genomic_DNA"/>
</dbReference>